<keyword evidence="2" id="KW-1185">Reference proteome</keyword>
<sequence length="108" mass="12247">MAKLEPGGRVLLGNVVRAFLDAGGKLKYRPYKDRNGKTNWFVFGVRSDGSESQVYIARNGEPKRFRSANAILSYHRSMFPQDEGVFVPWLRGDEESSEDDEEDVEDTS</sequence>
<protein>
    <submittedName>
        <fullName evidence="1">Uncharacterized protein</fullName>
    </submittedName>
</protein>
<evidence type="ECO:0000313" key="1">
    <source>
        <dbReference type="EMBL" id="NDW06741.1"/>
    </source>
</evidence>
<dbReference type="RefSeq" id="WP_139802391.1">
    <property type="nucleotide sequence ID" value="NZ_JAAAMG010000020.1"/>
</dbReference>
<dbReference type="Proteomes" id="UP000469011">
    <property type="component" value="Unassembled WGS sequence"/>
</dbReference>
<accession>A0A6N9T609</accession>
<comment type="caution">
    <text evidence="1">The sequence shown here is derived from an EMBL/GenBank/DDBJ whole genome shotgun (WGS) entry which is preliminary data.</text>
</comment>
<reference evidence="1 2" key="1">
    <citation type="submission" date="2020-01" db="EMBL/GenBank/DDBJ databases">
        <title>Jiella pacifica sp. nov.</title>
        <authorList>
            <person name="Xue Z."/>
            <person name="Zhu S."/>
            <person name="Chen J."/>
            <person name="Yang J."/>
        </authorList>
    </citation>
    <scope>NUCLEOTIDE SEQUENCE [LARGE SCALE GENOMIC DNA]</scope>
    <source>
        <strain evidence="1 2">40Bstr34</strain>
    </source>
</reference>
<dbReference type="EMBL" id="JAAAMG010000020">
    <property type="protein sequence ID" value="NDW06741.1"/>
    <property type="molecule type" value="Genomic_DNA"/>
</dbReference>
<dbReference type="AlphaFoldDB" id="A0A6N9T609"/>
<name>A0A6N9T609_9HYPH</name>
<evidence type="ECO:0000313" key="2">
    <source>
        <dbReference type="Proteomes" id="UP000469011"/>
    </source>
</evidence>
<proteinExistence type="predicted"/>
<organism evidence="1 2">
    <name type="scientific">Jiella pacifica</name>
    <dbReference type="NCBI Taxonomy" id="2696469"/>
    <lineage>
        <taxon>Bacteria</taxon>
        <taxon>Pseudomonadati</taxon>
        <taxon>Pseudomonadota</taxon>
        <taxon>Alphaproteobacteria</taxon>
        <taxon>Hyphomicrobiales</taxon>
        <taxon>Aurantimonadaceae</taxon>
        <taxon>Jiella</taxon>
    </lineage>
</organism>
<gene>
    <name evidence="1" type="ORF">GTK09_20185</name>
</gene>